<dbReference type="EMBL" id="SZYD01000008">
    <property type="protein sequence ID" value="KAD5508368.1"/>
    <property type="molecule type" value="Genomic_DNA"/>
</dbReference>
<evidence type="ECO:0000313" key="2">
    <source>
        <dbReference type="EMBL" id="KAD5508368.1"/>
    </source>
</evidence>
<dbReference type="PANTHER" id="PTHR32263:SF37">
    <property type="entry name" value="WWE PROTEIN-PROTEIN INTERACTION DOMAIN PROTEIN FAMILY-RELATED"/>
    <property type="match status" value="1"/>
</dbReference>
<sequence length="271" mass="30015">MSSKAVKMSTNGRRVLVDPRRKIVNQCNAQIVGPNNKSSSLRPSLNNCHGNHQDLNLCEPSNTPELNVLLEIELKGLDNNSVEECVEESNVKRIKVNNELPKNIHAHSVEEKQKSDEHASPIFESTCGTVDVETARNMFIACLASNLNVEIYEVKKCSSSFMEEQLELFQKQVEITQKLRGKANIRYGWFAASDDASSGVMFYGHNGPKLGMYGYGVHLAAVQSANPSTMVCDDDEKGTRHMVLCRVILGNVEVVHPGSKQFHPSDRNASS</sequence>
<dbReference type="Gene3D" id="3.90.228.10">
    <property type="match status" value="1"/>
</dbReference>
<name>A0A5N6NZ35_9ASTR</name>
<dbReference type="PROSITE" id="PS51059">
    <property type="entry name" value="PARP_CATALYTIC"/>
    <property type="match status" value="1"/>
</dbReference>
<keyword evidence="3" id="KW-1185">Reference proteome</keyword>
<comment type="caution">
    <text evidence="2">The sequence shown here is derived from an EMBL/GenBank/DDBJ whole genome shotgun (WGS) entry which is preliminary data.</text>
</comment>
<dbReference type="SUPFAM" id="SSF56399">
    <property type="entry name" value="ADP-ribosylation"/>
    <property type="match status" value="1"/>
</dbReference>
<dbReference type="InterPro" id="IPR044964">
    <property type="entry name" value="RCD1/SRO1-5"/>
</dbReference>
<accession>A0A5N6NZ35</accession>
<dbReference type="PANTHER" id="PTHR32263">
    <property type="entry name" value="INACTIVE POLY [ADP-RIBOSE] POLYMERASE SRO4-RELATED"/>
    <property type="match status" value="1"/>
</dbReference>
<organism evidence="2 3">
    <name type="scientific">Mikania micrantha</name>
    <name type="common">bitter vine</name>
    <dbReference type="NCBI Taxonomy" id="192012"/>
    <lineage>
        <taxon>Eukaryota</taxon>
        <taxon>Viridiplantae</taxon>
        <taxon>Streptophyta</taxon>
        <taxon>Embryophyta</taxon>
        <taxon>Tracheophyta</taxon>
        <taxon>Spermatophyta</taxon>
        <taxon>Magnoliopsida</taxon>
        <taxon>eudicotyledons</taxon>
        <taxon>Gunneridae</taxon>
        <taxon>Pentapetalae</taxon>
        <taxon>asterids</taxon>
        <taxon>campanulids</taxon>
        <taxon>Asterales</taxon>
        <taxon>Asteraceae</taxon>
        <taxon>Asteroideae</taxon>
        <taxon>Heliantheae alliance</taxon>
        <taxon>Eupatorieae</taxon>
        <taxon>Mikania</taxon>
    </lineage>
</organism>
<gene>
    <name evidence="2" type="ORF">E3N88_16071</name>
</gene>
<evidence type="ECO:0000313" key="3">
    <source>
        <dbReference type="Proteomes" id="UP000326396"/>
    </source>
</evidence>
<dbReference type="OrthoDB" id="6133115at2759"/>
<dbReference type="Proteomes" id="UP000326396">
    <property type="component" value="Linkage Group LG16"/>
</dbReference>
<evidence type="ECO:0000259" key="1">
    <source>
        <dbReference type="PROSITE" id="PS51059"/>
    </source>
</evidence>
<dbReference type="InterPro" id="IPR012317">
    <property type="entry name" value="Poly(ADP-ribose)pol_cat_dom"/>
</dbReference>
<reference evidence="2 3" key="1">
    <citation type="submission" date="2019-05" db="EMBL/GenBank/DDBJ databases">
        <title>Mikania micrantha, genome provides insights into the molecular mechanism of rapid growth.</title>
        <authorList>
            <person name="Liu B."/>
        </authorList>
    </citation>
    <scope>NUCLEOTIDE SEQUENCE [LARGE SCALE GENOMIC DNA]</scope>
    <source>
        <strain evidence="2">NLD-2019</strain>
        <tissue evidence="2">Leaf</tissue>
    </source>
</reference>
<proteinExistence type="predicted"/>
<dbReference type="GO" id="GO:0003950">
    <property type="term" value="F:NAD+ poly-ADP-ribosyltransferase activity"/>
    <property type="evidence" value="ECO:0007669"/>
    <property type="project" value="InterPro"/>
</dbReference>
<dbReference type="AlphaFoldDB" id="A0A5N6NZ35"/>
<protein>
    <recommendedName>
        <fullName evidence="1">PARP catalytic domain-containing protein</fullName>
    </recommendedName>
</protein>
<feature type="domain" description="PARP catalytic" evidence="1">
    <location>
        <begin position="92"/>
        <end position="271"/>
    </location>
</feature>